<keyword evidence="3" id="KW-0902">Two-component regulatory system</keyword>
<dbReference type="PROSITE" id="PS50110">
    <property type="entry name" value="RESPONSE_REGULATORY"/>
    <property type="match status" value="1"/>
</dbReference>
<dbReference type="InterPro" id="IPR001789">
    <property type="entry name" value="Sig_transdc_resp-reg_receiver"/>
</dbReference>
<comment type="function">
    <text evidence="7">May play the central regulatory role in sporulation. It may be an element of the effector pathway responsible for the activation of sporulation genes in response to nutritional stress. Spo0A may act in concert with spo0H (a sigma factor) to control the expression of some genes that are critical to the sporulation process.</text>
</comment>
<dbReference type="RefSeq" id="WP_073270404.1">
    <property type="nucleotide sequence ID" value="NZ_FQTU01000008.1"/>
</dbReference>
<keyword evidence="5 9" id="KW-0238">DNA-binding</keyword>
<evidence type="ECO:0000259" key="10">
    <source>
        <dbReference type="PROSITE" id="PS50110"/>
    </source>
</evidence>
<evidence type="ECO:0000256" key="5">
    <source>
        <dbReference type="ARBA" id="ARBA00023125"/>
    </source>
</evidence>
<evidence type="ECO:0000256" key="9">
    <source>
        <dbReference type="PROSITE-ProRule" id="PRU01091"/>
    </source>
</evidence>
<evidence type="ECO:0000256" key="3">
    <source>
        <dbReference type="ARBA" id="ARBA00023012"/>
    </source>
</evidence>
<keyword evidence="4" id="KW-0805">Transcription regulation</keyword>
<dbReference type="GO" id="GO:0000156">
    <property type="term" value="F:phosphorelay response regulator activity"/>
    <property type="evidence" value="ECO:0007669"/>
    <property type="project" value="TreeGrafter"/>
</dbReference>
<dbReference type="CDD" id="cd00383">
    <property type="entry name" value="trans_reg_C"/>
    <property type="match status" value="1"/>
</dbReference>
<protein>
    <recommendedName>
        <fullName evidence="1">Stage 0 sporulation protein A homolog</fullName>
    </recommendedName>
</protein>
<evidence type="ECO:0000259" key="11">
    <source>
        <dbReference type="PROSITE" id="PS51755"/>
    </source>
</evidence>
<dbReference type="PANTHER" id="PTHR48111">
    <property type="entry name" value="REGULATOR OF RPOS"/>
    <property type="match status" value="1"/>
</dbReference>
<keyword evidence="2 8" id="KW-0597">Phosphoprotein</keyword>
<dbReference type="PANTHER" id="PTHR48111:SF73">
    <property type="entry name" value="ALKALINE PHOSPHATASE SYNTHESIS TRANSCRIPTIONAL REGULATORY PROTEIN PHOP"/>
    <property type="match status" value="1"/>
</dbReference>
<keyword evidence="13" id="KW-1185">Reference proteome</keyword>
<dbReference type="GO" id="GO:0005829">
    <property type="term" value="C:cytosol"/>
    <property type="evidence" value="ECO:0007669"/>
    <property type="project" value="TreeGrafter"/>
</dbReference>
<gene>
    <name evidence="12" type="ORF">SAMN02746064_01340</name>
</gene>
<dbReference type="PROSITE" id="PS51755">
    <property type="entry name" value="OMPR_PHOB"/>
    <property type="match status" value="1"/>
</dbReference>
<feature type="DNA-binding region" description="OmpR/PhoB-type" evidence="9">
    <location>
        <begin position="122"/>
        <end position="223"/>
    </location>
</feature>
<dbReference type="InterPro" id="IPR036388">
    <property type="entry name" value="WH-like_DNA-bd_sf"/>
</dbReference>
<evidence type="ECO:0000256" key="4">
    <source>
        <dbReference type="ARBA" id="ARBA00023015"/>
    </source>
</evidence>
<dbReference type="GO" id="GO:0006355">
    <property type="term" value="P:regulation of DNA-templated transcription"/>
    <property type="evidence" value="ECO:0007669"/>
    <property type="project" value="InterPro"/>
</dbReference>
<evidence type="ECO:0000256" key="6">
    <source>
        <dbReference type="ARBA" id="ARBA00023163"/>
    </source>
</evidence>
<dbReference type="GO" id="GO:0000976">
    <property type="term" value="F:transcription cis-regulatory region binding"/>
    <property type="evidence" value="ECO:0007669"/>
    <property type="project" value="TreeGrafter"/>
</dbReference>
<dbReference type="GO" id="GO:0032993">
    <property type="term" value="C:protein-DNA complex"/>
    <property type="evidence" value="ECO:0007669"/>
    <property type="project" value="TreeGrafter"/>
</dbReference>
<feature type="domain" description="OmpR/PhoB-type" evidence="11">
    <location>
        <begin position="122"/>
        <end position="223"/>
    </location>
</feature>
<dbReference type="SMART" id="SM00862">
    <property type="entry name" value="Trans_reg_C"/>
    <property type="match status" value="1"/>
</dbReference>
<evidence type="ECO:0000313" key="12">
    <source>
        <dbReference type="EMBL" id="SHE85706.1"/>
    </source>
</evidence>
<dbReference type="AlphaFoldDB" id="A0A1M4WWT0"/>
<dbReference type="InterPro" id="IPR001867">
    <property type="entry name" value="OmpR/PhoB-type_DNA-bd"/>
</dbReference>
<dbReference type="Pfam" id="PF00072">
    <property type="entry name" value="Response_reg"/>
    <property type="match status" value="1"/>
</dbReference>
<accession>A0A1M4WWT0</accession>
<dbReference type="Gene3D" id="6.10.250.690">
    <property type="match status" value="1"/>
</dbReference>
<dbReference type="InterPro" id="IPR039420">
    <property type="entry name" value="WalR-like"/>
</dbReference>
<evidence type="ECO:0000256" key="7">
    <source>
        <dbReference type="ARBA" id="ARBA00024867"/>
    </source>
</evidence>
<dbReference type="EMBL" id="FQTU01000008">
    <property type="protein sequence ID" value="SHE85706.1"/>
    <property type="molecule type" value="Genomic_DNA"/>
</dbReference>
<dbReference type="Pfam" id="PF00486">
    <property type="entry name" value="Trans_reg_C"/>
    <property type="match status" value="1"/>
</dbReference>
<dbReference type="Gene3D" id="3.40.50.2300">
    <property type="match status" value="1"/>
</dbReference>
<evidence type="ECO:0000256" key="2">
    <source>
        <dbReference type="ARBA" id="ARBA00022553"/>
    </source>
</evidence>
<dbReference type="FunFam" id="3.40.50.2300:FF:000001">
    <property type="entry name" value="DNA-binding response regulator PhoB"/>
    <property type="match status" value="1"/>
</dbReference>
<dbReference type="FunFam" id="1.10.10.10:FF:000018">
    <property type="entry name" value="DNA-binding response regulator ResD"/>
    <property type="match status" value="1"/>
</dbReference>
<feature type="modified residue" description="4-aspartylphosphate" evidence="8">
    <location>
        <position position="52"/>
    </location>
</feature>
<dbReference type="SMART" id="SM00448">
    <property type="entry name" value="REC"/>
    <property type="match status" value="1"/>
</dbReference>
<name>A0A1M4WWT0_9FIRM</name>
<dbReference type="Proteomes" id="UP000184251">
    <property type="component" value="Unassembled WGS sequence"/>
</dbReference>
<dbReference type="SUPFAM" id="SSF52172">
    <property type="entry name" value="CheY-like"/>
    <property type="match status" value="1"/>
</dbReference>
<evidence type="ECO:0000256" key="1">
    <source>
        <dbReference type="ARBA" id="ARBA00018672"/>
    </source>
</evidence>
<evidence type="ECO:0000313" key="13">
    <source>
        <dbReference type="Proteomes" id="UP000184251"/>
    </source>
</evidence>
<dbReference type="STRING" id="1120975.SAMN02746064_01340"/>
<dbReference type="Gene3D" id="1.10.10.10">
    <property type="entry name" value="Winged helix-like DNA-binding domain superfamily/Winged helix DNA-binding domain"/>
    <property type="match status" value="1"/>
</dbReference>
<reference evidence="12 13" key="1">
    <citation type="submission" date="2016-11" db="EMBL/GenBank/DDBJ databases">
        <authorList>
            <person name="Jaros S."/>
            <person name="Januszkiewicz K."/>
            <person name="Wedrychowicz H."/>
        </authorList>
    </citation>
    <scope>NUCLEOTIDE SEQUENCE [LARGE SCALE GENOMIC DNA]</scope>
    <source>
        <strain evidence="12 13">DSM 14828</strain>
    </source>
</reference>
<proteinExistence type="predicted"/>
<evidence type="ECO:0000256" key="8">
    <source>
        <dbReference type="PROSITE-ProRule" id="PRU00169"/>
    </source>
</evidence>
<sequence>MKKILIIEDEAAVRKVIKAYLDREGYQVSAADSGEAGLELFNNEKYDLVILDLMLPDLTGEEVCKNLREISEVFIFMLTAKGTVSDRIEGLDMGADEYLVKPFSPRELCARINALFRRFPDKEEILFEDKYLKIDHERRRITVNNVEVYLTSNEYGILNALASNKGRVLSRERLINSVFGMDFDGCDRTVDVHIKNIRKKIEKDTKNPKYILTVVKAGYKFGGIKDANI</sequence>
<dbReference type="OrthoDB" id="9790442at2"/>
<organism evidence="12 13">
    <name type="scientific">Alkalibacter saccharofermentans DSM 14828</name>
    <dbReference type="NCBI Taxonomy" id="1120975"/>
    <lineage>
        <taxon>Bacteria</taxon>
        <taxon>Bacillati</taxon>
        <taxon>Bacillota</taxon>
        <taxon>Clostridia</taxon>
        <taxon>Eubacteriales</taxon>
        <taxon>Eubacteriaceae</taxon>
        <taxon>Alkalibacter</taxon>
    </lineage>
</organism>
<dbReference type="InterPro" id="IPR011006">
    <property type="entry name" value="CheY-like_superfamily"/>
</dbReference>
<feature type="domain" description="Response regulatory" evidence="10">
    <location>
        <begin position="3"/>
        <end position="116"/>
    </location>
</feature>
<keyword evidence="6" id="KW-0804">Transcription</keyword>